<dbReference type="Proteomes" id="UP000217676">
    <property type="component" value="Chromosome"/>
</dbReference>
<feature type="region of interest" description="Disordered" evidence="1">
    <location>
        <begin position="59"/>
        <end position="85"/>
    </location>
</feature>
<proteinExistence type="predicted"/>
<gene>
    <name evidence="2" type="ORF">SLA_1102</name>
</gene>
<evidence type="ECO:0000313" key="3">
    <source>
        <dbReference type="Proteomes" id="UP000217676"/>
    </source>
</evidence>
<organism evidence="2 3">
    <name type="scientific">Streptomyces laurentii</name>
    <dbReference type="NCBI Taxonomy" id="39478"/>
    <lineage>
        <taxon>Bacteria</taxon>
        <taxon>Bacillati</taxon>
        <taxon>Actinomycetota</taxon>
        <taxon>Actinomycetes</taxon>
        <taxon>Kitasatosporales</taxon>
        <taxon>Streptomycetaceae</taxon>
        <taxon>Streptomyces</taxon>
    </lineage>
</organism>
<keyword evidence="3" id="KW-1185">Reference proteome</keyword>
<reference evidence="2 3" key="1">
    <citation type="journal article" date="2016" name="Genome Announc.">
        <title>Complete Genome Sequence of Thiostrepton-Producing Streptomyces laurentii ATCC 31255.</title>
        <authorList>
            <person name="Doi K."/>
            <person name="Fujino Y."/>
            <person name="Nagayoshi Y."/>
            <person name="Ohshima T."/>
            <person name="Ogata S."/>
        </authorList>
    </citation>
    <scope>NUCLEOTIDE SEQUENCE [LARGE SCALE GENOMIC DNA]</scope>
    <source>
        <strain evidence="2 3">ATCC 31255</strain>
    </source>
</reference>
<dbReference type="EMBL" id="AP017424">
    <property type="protein sequence ID" value="BAU82045.1"/>
    <property type="molecule type" value="Genomic_DNA"/>
</dbReference>
<evidence type="ECO:0000313" key="2">
    <source>
        <dbReference type="EMBL" id="BAU82045.1"/>
    </source>
</evidence>
<evidence type="ECO:0000256" key="1">
    <source>
        <dbReference type="SAM" id="MobiDB-lite"/>
    </source>
</evidence>
<dbReference type="AlphaFoldDB" id="A0A160NVU5"/>
<name>A0A160NVU5_STRLU</name>
<protein>
    <submittedName>
        <fullName evidence="2">Uncharacterized protein</fullName>
    </submittedName>
</protein>
<sequence length="85" mass="9226">MPGHIAQPSPQPASMPVIGSYMVDTRVATTRPGRVMAHEDDLVYLRPVGGGKEWTARAEDLRPPTDSECESIRTLTTPVFPPGKP</sequence>
<dbReference type="KEGG" id="slau:SLA_1102"/>
<accession>A0A160NVU5</accession>